<name>A0A914CAZ6_9BILA</name>
<dbReference type="Proteomes" id="UP000887540">
    <property type="component" value="Unplaced"/>
</dbReference>
<dbReference type="SUPFAM" id="SSF53474">
    <property type="entry name" value="alpha/beta-Hydrolases"/>
    <property type="match status" value="1"/>
</dbReference>
<evidence type="ECO:0000313" key="1">
    <source>
        <dbReference type="Proteomes" id="UP000887540"/>
    </source>
</evidence>
<dbReference type="PANTHER" id="PTHR31497:SF0">
    <property type="entry name" value="AUTOCRINE PROLIFERATION REPRESSOR PROTEIN A"/>
    <property type="match status" value="1"/>
</dbReference>
<dbReference type="Gene3D" id="3.40.50.1820">
    <property type="entry name" value="alpha/beta hydrolase"/>
    <property type="match status" value="1"/>
</dbReference>
<keyword evidence="1" id="KW-1185">Reference proteome</keyword>
<accession>A0A914CAZ6</accession>
<evidence type="ECO:0000313" key="2">
    <source>
        <dbReference type="WBParaSite" id="ACRNAN_Path_651.g2440.t1"/>
    </source>
</evidence>
<dbReference type="WBParaSite" id="ACRNAN_Path_651.g2440.t1">
    <property type="protein sequence ID" value="ACRNAN_Path_651.g2440.t1"/>
    <property type="gene ID" value="ACRNAN_Path_651.g2440"/>
</dbReference>
<dbReference type="PANTHER" id="PTHR31497">
    <property type="entry name" value="AUTOCRINE PROLIFERATION REPRESSOR PROTEIN A"/>
    <property type="match status" value="1"/>
</dbReference>
<dbReference type="InterPro" id="IPR009199">
    <property type="entry name" value="PhoPQ-act_pathogen-rel_PqaA"/>
</dbReference>
<dbReference type="InterPro" id="IPR029058">
    <property type="entry name" value="AB_hydrolase_fold"/>
</dbReference>
<proteinExistence type="predicted"/>
<protein>
    <submittedName>
        <fullName evidence="2">Uncharacterized protein</fullName>
    </submittedName>
</protein>
<dbReference type="Pfam" id="PF10142">
    <property type="entry name" value="PhoPQ_related"/>
    <property type="match status" value="2"/>
</dbReference>
<reference evidence="2" key="1">
    <citation type="submission" date="2022-11" db="UniProtKB">
        <authorList>
            <consortium name="WormBaseParasite"/>
        </authorList>
    </citation>
    <scope>IDENTIFICATION</scope>
</reference>
<dbReference type="AlphaFoldDB" id="A0A914CAZ6"/>
<organism evidence="1 2">
    <name type="scientific">Acrobeloides nanus</name>
    <dbReference type="NCBI Taxonomy" id="290746"/>
    <lineage>
        <taxon>Eukaryota</taxon>
        <taxon>Metazoa</taxon>
        <taxon>Ecdysozoa</taxon>
        <taxon>Nematoda</taxon>
        <taxon>Chromadorea</taxon>
        <taxon>Rhabditida</taxon>
        <taxon>Tylenchina</taxon>
        <taxon>Cephalobomorpha</taxon>
        <taxon>Cephaloboidea</taxon>
        <taxon>Cephalobidae</taxon>
        <taxon>Acrobeloides</taxon>
    </lineage>
</organism>
<sequence length="518" mass="59464">MLMLADTTASRYYCQQILLPADTTASRYYCQQILLPTSTLGTAIEIYSSQATPLDDYVWAPDDAYNWVWLSDMTYNVTLFGRNCTVYVVNMTSQKWLTDADFDPASEAKSIWWHMLAVLVPDNLRFKQNASLWITNGYNSHPKPDGTKIDENILVCAALSLITGSITGSLFQIPNQHIIFATDPQKVDRREDQTIAFTWTHFLDDPTNPNWLIRFPMVKASVLAMDTMTAFDYREMNITMRFDDPNIPLLQQMEDPYFYRERLTMPKFVVSAAMDEFMMPDDSTYWWDDMPGPKYFMLAPNTEHEMPTGLAEIVPGIGAFIIANNLNQPLPKFEWTIDEDSGEIVATLDYDGEIAKATLWWAYSCGENHWDGDKKRRDFRIFHLDNPCHCGNSMDGACINLAAAWWNQDLQPTVLNGKRVYKSTPGIDFPKPENGTWVASMIAFKFYNPNNFTVGMNELRQKLMPYKKNRYNLARNLDSWPLPEDLDGYLTFNTEASVWPNTFPYSDCNGADCNQQIV</sequence>